<evidence type="ECO:0000256" key="1">
    <source>
        <dbReference type="SAM" id="SignalP"/>
    </source>
</evidence>
<keyword evidence="1" id="KW-0732">Signal</keyword>
<feature type="chain" id="PRO_5022913355" evidence="1">
    <location>
        <begin position="35"/>
        <end position="203"/>
    </location>
</feature>
<gene>
    <name evidence="2" type="ORF">PSP31121_03417</name>
</gene>
<dbReference type="AlphaFoldDB" id="A0A5E5B8Z4"/>
<dbReference type="EMBL" id="CABPSR010000009">
    <property type="protein sequence ID" value="VVE81728.1"/>
    <property type="molecule type" value="Genomic_DNA"/>
</dbReference>
<proteinExistence type="predicted"/>
<evidence type="ECO:0000313" key="2">
    <source>
        <dbReference type="EMBL" id="VVE81728.1"/>
    </source>
</evidence>
<name>A0A5E5B8Z4_9BURK</name>
<protein>
    <submittedName>
        <fullName evidence="2">Uncharacterized protein</fullName>
    </submittedName>
</protein>
<dbReference type="Proteomes" id="UP000335538">
    <property type="component" value="Unassembled WGS sequence"/>
</dbReference>
<sequence length="203" mass="21166">MSHSTTPMRTVRNLTCAATLAAGAGLIGLPTASAQVPAQAAQAAQVAVQNVCHQASATTVLRGTYQLEGEGALPIELVLTLREGTSSRLFQVTGLIAEGDHRFGVTGMAYCTGKTNDTLALDVTMSGGFHDTPVDDELRRAWPAGKAPQRASSAGTSVVHAEVALASMQGWAEAMRTIVLTGQRVMGPKHVSAKLVFSPERAQ</sequence>
<accession>A0A5E5B8Z4</accession>
<feature type="signal peptide" evidence="1">
    <location>
        <begin position="1"/>
        <end position="34"/>
    </location>
</feature>
<reference evidence="2 3" key="1">
    <citation type="submission" date="2019-08" db="EMBL/GenBank/DDBJ databases">
        <authorList>
            <person name="Peeters C."/>
        </authorList>
    </citation>
    <scope>NUCLEOTIDE SEQUENCE [LARGE SCALE GENOMIC DNA]</scope>
    <source>
        <strain evidence="2 3">LMG 31121</strain>
    </source>
</reference>
<evidence type="ECO:0000313" key="3">
    <source>
        <dbReference type="Proteomes" id="UP000335538"/>
    </source>
</evidence>
<organism evidence="2 3">
    <name type="scientific">Pandoraea sputorum</name>
    <dbReference type="NCBI Taxonomy" id="93222"/>
    <lineage>
        <taxon>Bacteria</taxon>
        <taxon>Pseudomonadati</taxon>
        <taxon>Pseudomonadota</taxon>
        <taxon>Betaproteobacteria</taxon>
        <taxon>Burkholderiales</taxon>
        <taxon>Burkholderiaceae</taxon>
        <taxon>Pandoraea</taxon>
    </lineage>
</organism>
<dbReference type="RefSeq" id="WP_150810125.1">
    <property type="nucleotide sequence ID" value="NZ_CABPSR010000009.1"/>
</dbReference>